<dbReference type="EMBL" id="CH954177">
    <property type="protein sequence ID" value="KQS70546.1"/>
    <property type="molecule type" value="Genomic_DNA"/>
</dbReference>
<proteinExistence type="predicted"/>
<dbReference type="AlphaFoldDB" id="A0A0Q5WMC9"/>
<feature type="signal peptide" evidence="1">
    <location>
        <begin position="1"/>
        <end position="19"/>
    </location>
</feature>
<reference evidence="2 3" key="1">
    <citation type="journal article" date="2007" name="Nature">
        <title>Evolution of genes and genomes on the Drosophila phylogeny.</title>
        <authorList>
            <consortium name="Drosophila 12 Genomes Consortium"/>
            <person name="Clark A.G."/>
            <person name="Eisen M.B."/>
            <person name="Smith D.R."/>
            <person name="Bergman C.M."/>
            <person name="Oliver B."/>
            <person name="Markow T.A."/>
            <person name="Kaufman T.C."/>
            <person name="Kellis M."/>
            <person name="Gelbart W."/>
            <person name="Iyer V.N."/>
            <person name="Pollard D.A."/>
            <person name="Sackton T.B."/>
            <person name="Larracuente A.M."/>
            <person name="Singh N.D."/>
            <person name="Abad J.P."/>
            <person name="Abt D.N."/>
            <person name="Adryan B."/>
            <person name="Aguade M."/>
            <person name="Akashi H."/>
            <person name="Anderson W.W."/>
            <person name="Aquadro C.F."/>
            <person name="Ardell D.H."/>
            <person name="Arguello R."/>
            <person name="Artieri C.G."/>
            <person name="Barbash D.A."/>
            <person name="Barker D."/>
            <person name="Barsanti P."/>
            <person name="Batterham P."/>
            <person name="Batzoglou S."/>
            <person name="Begun D."/>
            <person name="Bhutkar A."/>
            <person name="Blanco E."/>
            <person name="Bosak S.A."/>
            <person name="Bradley R.K."/>
            <person name="Brand A.D."/>
            <person name="Brent M.R."/>
            <person name="Brooks A.N."/>
            <person name="Brown R.H."/>
            <person name="Butlin R.K."/>
            <person name="Caggese C."/>
            <person name="Calvi B.R."/>
            <person name="Bernardo de Carvalho A."/>
            <person name="Caspi A."/>
            <person name="Castrezana S."/>
            <person name="Celniker S.E."/>
            <person name="Chang J.L."/>
            <person name="Chapple C."/>
            <person name="Chatterji S."/>
            <person name="Chinwalla A."/>
            <person name="Civetta A."/>
            <person name="Clifton S.W."/>
            <person name="Comeron J.M."/>
            <person name="Costello J.C."/>
            <person name="Coyne J.A."/>
            <person name="Daub J."/>
            <person name="David R.G."/>
            <person name="Delcher A.L."/>
            <person name="Delehaunty K."/>
            <person name="Do C.B."/>
            <person name="Ebling H."/>
            <person name="Edwards K."/>
            <person name="Eickbush T."/>
            <person name="Evans J.D."/>
            <person name="Filipski A."/>
            <person name="Findeiss S."/>
            <person name="Freyhult E."/>
            <person name="Fulton L."/>
            <person name="Fulton R."/>
            <person name="Garcia A.C."/>
            <person name="Gardiner A."/>
            <person name="Garfield D.A."/>
            <person name="Garvin B.E."/>
            <person name="Gibson G."/>
            <person name="Gilbert D."/>
            <person name="Gnerre S."/>
            <person name="Godfrey J."/>
            <person name="Good R."/>
            <person name="Gotea V."/>
            <person name="Gravely B."/>
            <person name="Greenberg A.J."/>
            <person name="Griffiths-Jones S."/>
            <person name="Gross S."/>
            <person name="Guigo R."/>
            <person name="Gustafson E.A."/>
            <person name="Haerty W."/>
            <person name="Hahn M.W."/>
            <person name="Halligan D.L."/>
            <person name="Halpern A.L."/>
            <person name="Halter G.M."/>
            <person name="Han M.V."/>
            <person name="Heger A."/>
            <person name="Hillier L."/>
            <person name="Hinrichs A.S."/>
            <person name="Holmes I."/>
            <person name="Hoskins R.A."/>
            <person name="Hubisz M.J."/>
            <person name="Hultmark D."/>
            <person name="Huntley M.A."/>
            <person name="Jaffe D.B."/>
            <person name="Jagadeeshan S."/>
            <person name="Jeck W.R."/>
            <person name="Johnson J."/>
            <person name="Jones C.D."/>
            <person name="Jordan W.C."/>
            <person name="Karpen G.H."/>
            <person name="Kataoka E."/>
            <person name="Keightley P.D."/>
            <person name="Kheradpour P."/>
            <person name="Kirkness E.F."/>
            <person name="Koerich L.B."/>
            <person name="Kristiansen K."/>
            <person name="Kudrna D."/>
            <person name="Kulathinal R.J."/>
            <person name="Kumar S."/>
            <person name="Kwok R."/>
            <person name="Lander E."/>
            <person name="Langley C.H."/>
            <person name="Lapoint R."/>
            <person name="Lazzaro B.P."/>
            <person name="Lee S.J."/>
            <person name="Levesque L."/>
            <person name="Li R."/>
            <person name="Lin C.F."/>
            <person name="Lin M.F."/>
            <person name="Lindblad-Toh K."/>
            <person name="Llopart A."/>
            <person name="Long M."/>
            <person name="Low L."/>
            <person name="Lozovsky E."/>
            <person name="Lu J."/>
            <person name="Luo M."/>
            <person name="Machado C.A."/>
            <person name="Makalowski W."/>
            <person name="Marzo M."/>
            <person name="Matsuda M."/>
            <person name="Matzkin L."/>
            <person name="McAllister B."/>
            <person name="McBride C.S."/>
            <person name="McKernan B."/>
            <person name="McKernan K."/>
            <person name="Mendez-Lago M."/>
            <person name="Minx P."/>
            <person name="Mollenhauer M.U."/>
            <person name="Montooth K."/>
            <person name="Mount S.M."/>
            <person name="Mu X."/>
            <person name="Myers E."/>
            <person name="Negre B."/>
            <person name="Newfeld S."/>
            <person name="Nielsen R."/>
            <person name="Noor M.A."/>
            <person name="O'Grady P."/>
            <person name="Pachter L."/>
            <person name="Papaceit M."/>
            <person name="Parisi M.J."/>
            <person name="Parisi M."/>
            <person name="Parts L."/>
            <person name="Pedersen J.S."/>
            <person name="Pesole G."/>
            <person name="Phillippy A.M."/>
            <person name="Ponting C.P."/>
            <person name="Pop M."/>
            <person name="Porcelli D."/>
            <person name="Powell J.R."/>
            <person name="Prohaska S."/>
            <person name="Pruitt K."/>
            <person name="Puig M."/>
            <person name="Quesneville H."/>
            <person name="Ram K.R."/>
            <person name="Rand D."/>
            <person name="Rasmussen M.D."/>
            <person name="Reed L.K."/>
            <person name="Reenan R."/>
            <person name="Reily A."/>
            <person name="Remington K.A."/>
            <person name="Rieger T.T."/>
            <person name="Ritchie M.G."/>
            <person name="Robin C."/>
            <person name="Rogers Y.H."/>
            <person name="Rohde C."/>
            <person name="Rozas J."/>
            <person name="Rubenfield M.J."/>
            <person name="Ruiz A."/>
            <person name="Russo S."/>
            <person name="Salzberg S.L."/>
            <person name="Sanchez-Gracia A."/>
            <person name="Saranga D.J."/>
            <person name="Sato H."/>
            <person name="Schaeffer S.W."/>
            <person name="Schatz M.C."/>
            <person name="Schlenke T."/>
            <person name="Schwartz R."/>
            <person name="Segarra C."/>
            <person name="Singh R.S."/>
            <person name="Sirot L."/>
            <person name="Sirota M."/>
            <person name="Sisneros N.B."/>
            <person name="Smith C.D."/>
            <person name="Smith T.F."/>
            <person name="Spieth J."/>
            <person name="Stage D.E."/>
            <person name="Stark A."/>
            <person name="Stephan W."/>
            <person name="Strausberg R.L."/>
            <person name="Strempel S."/>
            <person name="Sturgill D."/>
            <person name="Sutton G."/>
            <person name="Sutton G.G."/>
            <person name="Tao W."/>
            <person name="Teichmann S."/>
            <person name="Tobari Y.N."/>
            <person name="Tomimura Y."/>
            <person name="Tsolas J.M."/>
            <person name="Valente V.L."/>
            <person name="Venter E."/>
            <person name="Venter J.C."/>
            <person name="Vicario S."/>
            <person name="Vieira F.G."/>
            <person name="Vilella A.J."/>
            <person name="Villasante A."/>
            <person name="Walenz B."/>
            <person name="Wang J."/>
            <person name="Wasserman M."/>
            <person name="Watts T."/>
            <person name="Wilson D."/>
            <person name="Wilson R.K."/>
            <person name="Wing R.A."/>
            <person name="Wolfner M.F."/>
            <person name="Wong A."/>
            <person name="Wong G.K."/>
            <person name="Wu C.I."/>
            <person name="Wu G."/>
            <person name="Yamamoto D."/>
            <person name="Yang H.P."/>
            <person name="Yang S.P."/>
            <person name="Yorke J.A."/>
            <person name="Yoshida K."/>
            <person name="Zdobnov E."/>
            <person name="Zhang P."/>
            <person name="Zhang Y."/>
            <person name="Zimin A.V."/>
            <person name="Baldwin J."/>
            <person name="Abdouelleil A."/>
            <person name="Abdulkadir J."/>
            <person name="Abebe A."/>
            <person name="Abera B."/>
            <person name="Abreu J."/>
            <person name="Acer S.C."/>
            <person name="Aftuck L."/>
            <person name="Alexander A."/>
            <person name="An P."/>
            <person name="Anderson E."/>
            <person name="Anderson S."/>
            <person name="Arachi H."/>
            <person name="Azer M."/>
            <person name="Bachantsang P."/>
            <person name="Barry A."/>
            <person name="Bayul T."/>
            <person name="Berlin A."/>
            <person name="Bessette D."/>
            <person name="Bloom T."/>
            <person name="Blye J."/>
            <person name="Boguslavskiy L."/>
            <person name="Bonnet C."/>
            <person name="Boukhgalter B."/>
            <person name="Bourzgui I."/>
            <person name="Brown A."/>
            <person name="Cahill P."/>
            <person name="Channer S."/>
            <person name="Cheshatsang Y."/>
            <person name="Chuda L."/>
            <person name="Citroen M."/>
            <person name="Collymore A."/>
            <person name="Cooke P."/>
            <person name="Costello M."/>
            <person name="D'Aco K."/>
            <person name="Daza R."/>
            <person name="De Haan G."/>
            <person name="DeGray S."/>
            <person name="DeMaso C."/>
            <person name="Dhargay N."/>
            <person name="Dooley K."/>
            <person name="Dooley E."/>
            <person name="Doricent M."/>
            <person name="Dorje P."/>
            <person name="Dorjee K."/>
            <person name="Dupes A."/>
            <person name="Elong R."/>
            <person name="Falk J."/>
            <person name="Farina A."/>
            <person name="Faro S."/>
            <person name="Ferguson D."/>
            <person name="Fisher S."/>
            <person name="Foley C.D."/>
            <person name="Franke A."/>
            <person name="Friedrich D."/>
            <person name="Gadbois L."/>
            <person name="Gearin G."/>
            <person name="Gearin C.R."/>
            <person name="Giannoukos G."/>
            <person name="Goode T."/>
            <person name="Graham J."/>
            <person name="Grandbois E."/>
            <person name="Grewal S."/>
            <person name="Gyaltsen K."/>
            <person name="Hafez N."/>
            <person name="Hagos B."/>
            <person name="Hall J."/>
            <person name="Henson C."/>
            <person name="Hollinger A."/>
            <person name="Honan T."/>
            <person name="Huard M.D."/>
            <person name="Hughes L."/>
            <person name="Hurhula B."/>
            <person name="Husby M.E."/>
            <person name="Kamat A."/>
            <person name="Kanga B."/>
            <person name="Kashin S."/>
            <person name="Khazanovich D."/>
            <person name="Kisner P."/>
            <person name="Lance K."/>
            <person name="Lara M."/>
            <person name="Lee W."/>
            <person name="Lennon N."/>
            <person name="Letendre F."/>
            <person name="LeVine R."/>
            <person name="Lipovsky A."/>
            <person name="Liu X."/>
            <person name="Liu J."/>
            <person name="Liu S."/>
            <person name="Lokyitsang T."/>
            <person name="Lokyitsang Y."/>
            <person name="Lubonja R."/>
            <person name="Lui A."/>
            <person name="MacDonald P."/>
            <person name="Magnisalis V."/>
            <person name="Maru K."/>
            <person name="Matthews C."/>
            <person name="McCusker W."/>
            <person name="McDonough S."/>
            <person name="Mehta T."/>
            <person name="Meldrim J."/>
            <person name="Meneus L."/>
            <person name="Mihai O."/>
            <person name="Mihalev A."/>
            <person name="Mihova T."/>
            <person name="Mittelman R."/>
            <person name="Mlenga V."/>
            <person name="Montmayeur A."/>
            <person name="Mulrain L."/>
            <person name="Navidi A."/>
            <person name="Naylor J."/>
            <person name="Negash T."/>
            <person name="Nguyen T."/>
            <person name="Nguyen N."/>
            <person name="Nicol R."/>
            <person name="Norbu C."/>
            <person name="Norbu N."/>
            <person name="Novod N."/>
            <person name="O'Neill B."/>
            <person name="Osman S."/>
            <person name="Markiewicz E."/>
            <person name="Oyono O.L."/>
            <person name="Patti C."/>
            <person name="Phunkhang P."/>
            <person name="Pierre F."/>
            <person name="Priest M."/>
            <person name="Raghuraman S."/>
            <person name="Rege F."/>
            <person name="Reyes R."/>
            <person name="Rise C."/>
            <person name="Rogov P."/>
            <person name="Ross K."/>
            <person name="Ryan E."/>
            <person name="Settipalli S."/>
            <person name="Shea T."/>
            <person name="Sherpa N."/>
            <person name="Shi L."/>
            <person name="Shih D."/>
            <person name="Sparrow T."/>
            <person name="Spaulding J."/>
            <person name="Stalker J."/>
            <person name="Stange-Thomann N."/>
            <person name="Stavropoulos S."/>
            <person name="Stone C."/>
            <person name="Strader C."/>
            <person name="Tesfaye S."/>
            <person name="Thomson T."/>
            <person name="Thoulutsang Y."/>
            <person name="Thoulutsang D."/>
            <person name="Topham K."/>
            <person name="Topping I."/>
            <person name="Tsamla T."/>
            <person name="Vassiliev H."/>
            <person name="Vo A."/>
            <person name="Wangchuk T."/>
            <person name="Wangdi T."/>
            <person name="Weiand M."/>
            <person name="Wilkinson J."/>
            <person name="Wilson A."/>
            <person name="Yadav S."/>
            <person name="Young G."/>
            <person name="Yu Q."/>
            <person name="Zembek L."/>
            <person name="Zhong D."/>
            <person name="Zimmer A."/>
            <person name="Zwirko Z."/>
            <person name="Jaffe D.B."/>
            <person name="Alvarez P."/>
            <person name="Brockman W."/>
            <person name="Butler J."/>
            <person name="Chin C."/>
            <person name="Gnerre S."/>
            <person name="Grabherr M."/>
            <person name="Kleber M."/>
            <person name="Mauceli E."/>
            <person name="MacCallum I."/>
        </authorList>
    </citation>
    <scope>NUCLEOTIDE SEQUENCE [LARGE SCALE GENOMIC DNA]</scope>
    <source>
        <strain evidence="2 3">TSC#14021-0224.01</strain>
    </source>
</reference>
<protein>
    <recommendedName>
        <fullName evidence="4">BPTI/Kunitz inhibitor domain-containing protein</fullName>
    </recommendedName>
</protein>
<accession>A0A0Q5WMC9</accession>
<feature type="chain" id="PRO_5006266968" description="BPTI/Kunitz inhibitor domain-containing protein" evidence="1">
    <location>
        <begin position="20"/>
        <end position="93"/>
    </location>
</feature>
<name>A0A0Q5WMC9_DROER</name>
<organism evidence="2 3">
    <name type="scientific">Drosophila erecta</name>
    <name type="common">Fruit fly</name>
    <dbReference type="NCBI Taxonomy" id="7220"/>
    <lineage>
        <taxon>Eukaryota</taxon>
        <taxon>Metazoa</taxon>
        <taxon>Ecdysozoa</taxon>
        <taxon>Arthropoda</taxon>
        <taxon>Hexapoda</taxon>
        <taxon>Insecta</taxon>
        <taxon>Pterygota</taxon>
        <taxon>Neoptera</taxon>
        <taxon>Endopterygota</taxon>
        <taxon>Diptera</taxon>
        <taxon>Brachycera</taxon>
        <taxon>Muscomorpha</taxon>
        <taxon>Ephydroidea</taxon>
        <taxon>Drosophilidae</taxon>
        <taxon>Drosophila</taxon>
        <taxon>Sophophora</taxon>
    </lineage>
</organism>
<dbReference type="KEGG" id="der:26526624"/>
<evidence type="ECO:0000313" key="2">
    <source>
        <dbReference type="EMBL" id="KQS70546.1"/>
    </source>
</evidence>
<keyword evidence="3" id="KW-1185">Reference proteome</keyword>
<evidence type="ECO:0000313" key="3">
    <source>
        <dbReference type="Proteomes" id="UP000008711"/>
    </source>
</evidence>
<dbReference type="OrthoDB" id="7847124at2759"/>
<evidence type="ECO:0000256" key="1">
    <source>
        <dbReference type="SAM" id="SignalP"/>
    </source>
</evidence>
<evidence type="ECO:0008006" key="4">
    <source>
        <dbReference type="Google" id="ProtNLM"/>
    </source>
</evidence>
<dbReference type="Proteomes" id="UP000008711">
    <property type="component" value="Unassembled WGS sequence"/>
</dbReference>
<reference evidence="2 3" key="2">
    <citation type="journal article" date="2008" name="Bioinformatics">
        <title>Assembly reconciliation.</title>
        <authorList>
            <person name="Zimin A.V."/>
            <person name="Smith D.R."/>
            <person name="Sutton G."/>
            <person name="Yorke J.A."/>
        </authorList>
    </citation>
    <scope>NUCLEOTIDE SEQUENCE [LARGE SCALE GENOMIC DNA]</scope>
    <source>
        <strain evidence="2 3">TSC#14021-0224.01</strain>
    </source>
</reference>
<sequence length="93" mass="10697">MKFFILISVLLVCQGSTEEEENIIGELCFKPNGGPPCQKLKTYYWDKAKNQCVPARYLLEPCGFFHVMDVCDKICAKESWTLSLLELHVRKLP</sequence>
<gene>
    <name evidence="2" type="primary">Dere\GG26800</name>
    <name evidence="2" type="synonym">GG26800</name>
    <name evidence="2" type="ORF">Dere_GG26800</name>
</gene>
<keyword evidence="1" id="KW-0732">Signal</keyword>